<organism evidence="1">
    <name type="scientific">mine drainage metagenome</name>
    <dbReference type="NCBI Taxonomy" id="410659"/>
    <lineage>
        <taxon>unclassified sequences</taxon>
        <taxon>metagenomes</taxon>
        <taxon>ecological metagenomes</taxon>
    </lineage>
</organism>
<proteinExistence type="predicted"/>
<protein>
    <submittedName>
        <fullName evidence="1">Uncharacterized protein</fullName>
    </submittedName>
</protein>
<sequence length="80" mass="8729">MLLTGRKIPDDDGGQRIGAFQPHHVTGIKFEIENVDAFAARDQVAPVRPFRRFQLRGDDLEVDGAIGIGEDEQLVAAVGD</sequence>
<accession>A0A1J5PLN4</accession>
<comment type="caution">
    <text evidence="1">The sequence shown here is derived from an EMBL/GenBank/DDBJ whole genome shotgun (WGS) entry which is preliminary data.</text>
</comment>
<gene>
    <name evidence="1" type="ORF">GALL_463060</name>
</gene>
<dbReference type="EMBL" id="MLJW01003432">
    <property type="protein sequence ID" value="OIQ72074.1"/>
    <property type="molecule type" value="Genomic_DNA"/>
</dbReference>
<reference evidence="1" key="1">
    <citation type="submission" date="2016-10" db="EMBL/GenBank/DDBJ databases">
        <title>Sequence of Gallionella enrichment culture.</title>
        <authorList>
            <person name="Poehlein A."/>
            <person name="Muehling M."/>
            <person name="Daniel R."/>
        </authorList>
    </citation>
    <scope>NUCLEOTIDE SEQUENCE</scope>
</reference>
<dbReference type="AlphaFoldDB" id="A0A1J5PLN4"/>
<evidence type="ECO:0000313" key="1">
    <source>
        <dbReference type="EMBL" id="OIQ72074.1"/>
    </source>
</evidence>
<name>A0A1J5PLN4_9ZZZZ</name>